<dbReference type="AlphaFoldDB" id="A0A8H4VPJ4"/>
<accession>A0A8H4VPJ4</accession>
<organism evidence="2 3">
    <name type="scientific">Agrocybe pediades</name>
    <dbReference type="NCBI Taxonomy" id="84607"/>
    <lineage>
        <taxon>Eukaryota</taxon>
        <taxon>Fungi</taxon>
        <taxon>Dikarya</taxon>
        <taxon>Basidiomycota</taxon>
        <taxon>Agaricomycotina</taxon>
        <taxon>Agaricomycetes</taxon>
        <taxon>Agaricomycetidae</taxon>
        <taxon>Agaricales</taxon>
        <taxon>Agaricineae</taxon>
        <taxon>Strophariaceae</taxon>
        <taxon>Agrocybe</taxon>
    </lineage>
</organism>
<proteinExistence type="predicted"/>
<evidence type="ECO:0000256" key="1">
    <source>
        <dbReference type="SAM" id="MobiDB-lite"/>
    </source>
</evidence>
<feature type="region of interest" description="Disordered" evidence="1">
    <location>
        <begin position="1"/>
        <end position="63"/>
    </location>
</feature>
<comment type="caution">
    <text evidence="2">The sequence shown here is derived from an EMBL/GenBank/DDBJ whole genome shotgun (WGS) entry which is preliminary data.</text>
</comment>
<name>A0A8H4VPJ4_9AGAR</name>
<reference evidence="2 3" key="1">
    <citation type="submission" date="2019-12" db="EMBL/GenBank/DDBJ databases">
        <authorList>
            <person name="Floudas D."/>
            <person name="Bentzer J."/>
            <person name="Ahren D."/>
            <person name="Johansson T."/>
            <person name="Persson P."/>
            <person name="Tunlid A."/>
        </authorList>
    </citation>
    <scope>NUCLEOTIDE SEQUENCE [LARGE SCALE GENOMIC DNA]</scope>
    <source>
        <strain evidence="2 3">CBS 102.39</strain>
    </source>
</reference>
<evidence type="ECO:0000313" key="2">
    <source>
        <dbReference type="EMBL" id="KAF4617593.1"/>
    </source>
</evidence>
<sequence>MGKSAKLHKRVPKKVKSSTSSSANQNTSAAASSSRNQVEQAKKKSNLKAKSKGSSTSEKGVLGGADYLAILHGSRKRAMEEAKKLPRDD</sequence>
<gene>
    <name evidence="2" type="ORF">D9613_005952</name>
</gene>
<keyword evidence="3" id="KW-1185">Reference proteome</keyword>
<protein>
    <submittedName>
        <fullName evidence="2">Uncharacterized protein</fullName>
    </submittedName>
</protein>
<feature type="compositionally biased region" description="Low complexity" evidence="1">
    <location>
        <begin position="17"/>
        <end position="34"/>
    </location>
</feature>
<feature type="compositionally biased region" description="Basic residues" evidence="1">
    <location>
        <begin position="1"/>
        <end position="16"/>
    </location>
</feature>
<dbReference type="EMBL" id="JAACJL010000030">
    <property type="protein sequence ID" value="KAF4617593.1"/>
    <property type="molecule type" value="Genomic_DNA"/>
</dbReference>
<evidence type="ECO:0000313" key="3">
    <source>
        <dbReference type="Proteomes" id="UP000521872"/>
    </source>
</evidence>
<dbReference type="Proteomes" id="UP000521872">
    <property type="component" value="Unassembled WGS sequence"/>
</dbReference>